<dbReference type="AlphaFoldDB" id="A0A918MZI5"/>
<evidence type="ECO:0000256" key="1">
    <source>
        <dbReference type="RuleBase" id="RU004003"/>
    </source>
</evidence>
<reference evidence="4" key="2">
    <citation type="submission" date="2020-09" db="EMBL/GenBank/DDBJ databases">
        <authorList>
            <person name="Sun Q."/>
            <person name="Kim S."/>
        </authorList>
    </citation>
    <scope>NUCLEOTIDE SEQUENCE</scope>
    <source>
        <strain evidence="4">KCTC 23732</strain>
    </source>
</reference>
<gene>
    <name evidence="4" type="ORF">GCM10011450_19430</name>
</gene>
<dbReference type="Pfam" id="PF00263">
    <property type="entry name" value="Secretin"/>
    <property type="match status" value="1"/>
</dbReference>
<comment type="caution">
    <text evidence="4">The sequence shown here is derived from an EMBL/GenBank/DDBJ whole genome shotgun (WGS) entry which is preliminary data.</text>
</comment>
<evidence type="ECO:0000313" key="4">
    <source>
        <dbReference type="EMBL" id="GGW89273.1"/>
    </source>
</evidence>
<dbReference type="InterPro" id="IPR004846">
    <property type="entry name" value="T2SS/T3SS_dom"/>
</dbReference>
<dbReference type="GO" id="GO:0009306">
    <property type="term" value="P:protein secretion"/>
    <property type="evidence" value="ECO:0007669"/>
    <property type="project" value="InterPro"/>
</dbReference>
<keyword evidence="5" id="KW-1185">Reference proteome</keyword>
<dbReference type="GO" id="GO:0015627">
    <property type="term" value="C:type II protein secretion system complex"/>
    <property type="evidence" value="ECO:0007669"/>
    <property type="project" value="TreeGrafter"/>
</dbReference>
<dbReference type="PANTHER" id="PTHR30332">
    <property type="entry name" value="PROBABLE GENERAL SECRETION PATHWAY PROTEIN D"/>
    <property type="match status" value="1"/>
</dbReference>
<dbReference type="Pfam" id="PF13629">
    <property type="entry name" value="T2SS-T3SS_pil_N"/>
    <property type="match status" value="1"/>
</dbReference>
<dbReference type="InterPro" id="IPR001775">
    <property type="entry name" value="GspD/PilQ"/>
</dbReference>
<proteinExistence type="inferred from homology"/>
<dbReference type="PANTHER" id="PTHR30332:SF17">
    <property type="entry name" value="TYPE IV PILIATION SYSTEM PROTEIN DR_0774-RELATED"/>
    <property type="match status" value="1"/>
</dbReference>
<accession>A0A918MZI5</accession>
<dbReference type="EMBL" id="BMYS01000013">
    <property type="protein sequence ID" value="GGW89273.1"/>
    <property type="molecule type" value="Genomic_DNA"/>
</dbReference>
<dbReference type="InterPro" id="IPR050810">
    <property type="entry name" value="Bact_Secretion_Sys_Channel"/>
</dbReference>
<feature type="domain" description="Type II/III secretion system secretin-like" evidence="2">
    <location>
        <begin position="258"/>
        <end position="422"/>
    </location>
</feature>
<evidence type="ECO:0000313" key="5">
    <source>
        <dbReference type="Proteomes" id="UP000608345"/>
    </source>
</evidence>
<dbReference type="Proteomes" id="UP000608345">
    <property type="component" value="Unassembled WGS sequence"/>
</dbReference>
<feature type="domain" description="Pilus formation protein N-terminal" evidence="3">
    <location>
        <begin position="48"/>
        <end position="118"/>
    </location>
</feature>
<reference evidence="4" key="1">
    <citation type="journal article" date="2014" name="Int. J. Syst. Evol. Microbiol.">
        <title>Complete genome sequence of Corynebacterium casei LMG S-19264T (=DSM 44701T), isolated from a smear-ripened cheese.</title>
        <authorList>
            <consortium name="US DOE Joint Genome Institute (JGI-PGF)"/>
            <person name="Walter F."/>
            <person name="Albersmeier A."/>
            <person name="Kalinowski J."/>
            <person name="Ruckert C."/>
        </authorList>
    </citation>
    <scope>NUCLEOTIDE SEQUENCE</scope>
    <source>
        <strain evidence="4">KCTC 23732</strain>
    </source>
</reference>
<name>A0A918MZI5_9BURK</name>
<evidence type="ECO:0000259" key="2">
    <source>
        <dbReference type="Pfam" id="PF00263"/>
    </source>
</evidence>
<protein>
    <submittedName>
        <fullName evidence="4">Type II secretion system protein</fullName>
    </submittedName>
</protein>
<sequence>MKFSVNQIFSAFNRNATQVLTAAVMGLTLVPMQPVMAQSAGFTRPGGLGMVVDTQRMIKVDGSPARIAVGNPAVVDVQILPLEEGVGDILLVARKPGVTDVQVWVDDDPTPKRWQVSVVSGEQSALESAKRLEAPVRATGGQAVVTGRSSNMVEHQRSTAAARATGDSDKIIDTSVINHSGMVQVEVKIVELSRTVMKEVGIDWNSGTSRAGITLPNGKIMEGGSGTWGAVSSFAPAISNGFSLMFDSRNFGAKLKLLENNGMARTLAEPTLVSLSGQSASFRAGGEIPVPESGGLGTQTVSYKPFGIALTVTPTVLSPSRIALKVAPESSELDYANAIPVVSGDQTTLMPALSVRKADTTVEMGEGESYIISGLVSRQTMANVSKMPFLSDLPIIGSFFRSVSYSQDERELVIVVTPRLVKPIAKGTELPLPGQGKENLNEAGTAWGYYLVGPASGEQMPGFSR</sequence>
<dbReference type="PRINTS" id="PR00811">
    <property type="entry name" value="BCTERIALGSPD"/>
</dbReference>
<evidence type="ECO:0000259" key="3">
    <source>
        <dbReference type="Pfam" id="PF13629"/>
    </source>
</evidence>
<organism evidence="4 5">
    <name type="scientific">Advenella faeciporci</name>
    <dbReference type="NCBI Taxonomy" id="797535"/>
    <lineage>
        <taxon>Bacteria</taxon>
        <taxon>Pseudomonadati</taxon>
        <taxon>Pseudomonadota</taxon>
        <taxon>Betaproteobacteria</taxon>
        <taxon>Burkholderiales</taxon>
        <taxon>Alcaligenaceae</taxon>
    </lineage>
</organism>
<comment type="similarity">
    <text evidence="1">Belongs to the bacterial secretin family.</text>
</comment>
<dbReference type="InterPro" id="IPR032789">
    <property type="entry name" value="T2SS-T3SS_pil_N"/>
</dbReference>